<organism evidence="2 3">
    <name type="scientific">Neorhizobium galegae bv. orientalis str. HAMBI 540</name>
    <dbReference type="NCBI Taxonomy" id="1028800"/>
    <lineage>
        <taxon>Bacteria</taxon>
        <taxon>Pseudomonadati</taxon>
        <taxon>Pseudomonadota</taxon>
        <taxon>Alphaproteobacteria</taxon>
        <taxon>Hyphomicrobiales</taxon>
        <taxon>Rhizobiaceae</taxon>
        <taxon>Rhizobium/Agrobacterium group</taxon>
        <taxon>Neorhizobium</taxon>
    </lineage>
</organism>
<dbReference type="KEGG" id="ngg:RG540_CH18200"/>
<keyword evidence="3" id="KW-1185">Reference proteome</keyword>
<dbReference type="PATRIC" id="fig|1028800.3.peg.1837"/>
<accession>A0A068SQF8</accession>
<proteinExistence type="predicted"/>
<dbReference type="EMBL" id="HG938353">
    <property type="protein sequence ID" value="CDN47991.1"/>
    <property type="molecule type" value="Genomic_DNA"/>
</dbReference>
<reference evidence="3" key="1">
    <citation type="journal article" date="2014" name="BMC Genomics">
        <title>Genome sequencing of two Neorhizobium galegae strains reveals a noeT gene responsible for the unusual acetylation of the nodulation factors.</title>
        <authorList>
            <person name="Osterman J."/>
            <person name="Marsh J."/>
            <person name="Laine P.K."/>
            <person name="Zeng Z."/>
            <person name="Alatalo E."/>
            <person name="Sullivan J.T."/>
            <person name="Young J.P."/>
            <person name="Thomas-Oates J."/>
            <person name="Paulin L."/>
            <person name="Lindstrom K."/>
        </authorList>
    </citation>
    <scope>NUCLEOTIDE SEQUENCE [LARGE SCALE GENOMIC DNA]</scope>
    <source>
        <strain evidence="3">HAMBI 540</strain>
    </source>
</reference>
<dbReference type="RefSeq" id="WP_038586872.1">
    <property type="nucleotide sequence ID" value="NZ_HG938353.1"/>
</dbReference>
<evidence type="ECO:0000313" key="3">
    <source>
        <dbReference type="Proteomes" id="UP000028181"/>
    </source>
</evidence>
<dbReference type="OrthoDB" id="9130422at2"/>
<feature type="signal peptide" evidence="1">
    <location>
        <begin position="1"/>
        <end position="21"/>
    </location>
</feature>
<dbReference type="Pfam" id="PF16156">
    <property type="entry name" value="DUF4864"/>
    <property type="match status" value="1"/>
</dbReference>
<dbReference type="HOGENOM" id="CLU_137911_0_0_5"/>
<sequence>MLVRYVAVVLCFALCSLTAVKAEDPVANAQAVISSQIAALMHDDAEKAYSFASPGIRSLYPNKDRFLDMVRKTYEPVYHAGNYAFGRSKMIGGGEVVLQEVMISAREGKDWTAIYEMRLMDDGSYKVNGVRMIRNTASQGI</sequence>
<gene>
    <name evidence="2" type="ORF">RG540_CH18200</name>
</gene>
<name>A0A068SQF8_NEOGA</name>
<feature type="chain" id="PRO_5001653301" description="DUF4864 domain-containing protein" evidence="1">
    <location>
        <begin position="22"/>
        <end position="141"/>
    </location>
</feature>
<dbReference type="GeneID" id="24258670"/>
<dbReference type="Proteomes" id="UP000028181">
    <property type="component" value="Chromosome I"/>
</dbReference>
<dbReference type="InterPro" id="IPR032347">
    <property type="entry name" value="DUF4864"/>
</dbReference>
<protein>
    <recommendedName>
        <fullName evidence="4">DUF4864 domain-containing protein</fullName>
    </recommendedName>
</protein>
<evidence type="ECO:0000313" key="2">
    <source>
        <dbReference type="EMBL" id="CDN47991.1"/>
    </source>
</evidence>
<evidence type="ECO:0000256" key="1">
    <source>
        <dbReference type="SAM" id="SignalP"/>
    </source>
</evidence>
<dbReference type="eggNOG" id="ENOG5032TNJ">
    <property type="taxonomic scope" value="Bacteria"/>
</dbReference>
<dbReference type="AlphaFoldDB" id="A0A068SQF8"/>
<evidence type="ECO:0008006" key="4">
    <source>
        <dbReference type="Google" id="ProtNLM"/>
    </source>
</evidence>
<keyword evidence="1" id="KW-0732">Signal</keyword>